<sequence>MRLEMEPLDFRKFPSCTAASWTKQPANAMSVPKGQLEAIYAQAAPHTKLLNKRFLGAHHWLGPLKEALVARLTADKTFMHAVDSRVTLEKHLERKSLVKFIIDFRVIKRPQVCGSVLALV</sequence>
<keyword evidence="2" id="KW-1185">Reference proteome</keyword>
<reference evidence="1 2" key="1">
    <citation type="journal article" date="2021" name="J. Hered.">
        <title>A chromosome-level genome assembly of the parasitoid wasp, Cotesia glomerata (Hymenoptera: Braconidae).</title>
        <authorList>
            <person name="Pinto B.J."/>
            <person name="Weis J.J."/>
            <person name="Gamble T."/>
            <person name="Ode P.J."/>
            <person name="Paul R."/>
            <person name="Zaspel J.M."/>
        </authorList>
    </citation>
    <scope>NUCLEOTIDE SEQUENCE [LARGE SCALE GENOMIC DNA]</scope>
    <source>
        <strain evidence="1">CgM1</strain>
    </source>
</reference>
<evidence type="ECO:0000313" key="2">
    <source>
        <dbReference type="Proteomes" id="UP000826195"/>
    </source>
</evidence>
<protein>
    <submittedName>
        <fullName evidence="1">Uncharacterized protein</fullName>
    </submittedName>
</protein>
<name>A0AAV7J5Y5_COTGL</name>
<accession>A0AAV7J5Y5</accession>
<dbReference type="AlphaFoldDB" id="A0AAV7J5Y5"/>
<dbReference type="Proteomes" id="UP000826195">
    <property type="component" value="Unassembled WGS sequence"/>
</dbReference>
<comment type="caution">
    <text evidence="1">The sequence shown here is derived from an EMBL/GenBank/DDBJ whole genome shotgun (WGS) entry which is preliminary data.</text>
</comment>
<gene>
    <name evidence="1" type="ORF">KQX54_019557</name>
</gene>
<organism evidence="1 2">
    <name type="scientific">Cotesia glomerata</name>
    <name type="common">Lepidopteran parasitic wasp</name>
    <name type="synonym">Apanteles glomeratus</name>
    <dbReference type="NCBI Taxonomy" id="32391"/>
    <lineage>
        <taxon>Eukaryota</taxon>
        <taxon>Metazoa</taxon>
        <taxon>Ecdysozoa</taxon>
        <taxon>Arthropoda</taxon>
        <taxon>Hexapoda</taxon>
        <taxon>Insecta</taxon>
        <taxon>Pterygota</taxon>
        <taxon>Neoptera</taxon>
        <taxon>Endopterygota</taxon>
        <taxon>Hymenoptera</taxon>
        <taxon>Apocrita</taxon>
        <taxon>Ichneumonoidea</taxon>
        <taxon>Braconidae</taxon>
        <taxon>Microgastrinae</taxon>
        <taxon>Cotesia</taxon>
    </lineage>
</organism>
<dbReference type="EMBL" id="JAHXZJ010000001">
    <property type="protein sequence ID" value="KAH0568201.1"/>
    <property type="molecule type" value="Genomic_DNA"/>
</dbReference>
<evidence type="ECO:0000313" key="1">
    <source>
        <dbReference type="EMBL" id="KAH0568201.1"/>
    </source>
</evidence>
<proteinExistence type="predicted"/>